<keyword evidence="2" id="KW-0812">Transmembrane</keyword>
<reference evidence="4" key="2">
    <citation type="journal article" date="2021" name="PeerJ">
        <title>Extensive microbial diversity within the chicken gut microbiome revealed by metagenomics and culture.</title>
        <authorList>
            <person name="Gilroy R."/>
            <person name="Ravi A."/>
            <person name="Getino M."/>
            <person name="Pursley I."/>
            <person name="Horton D.L."/>
            <person name="Alikhan N.F."/>
            <person name="Baker D."/>
            <person name="Gharbi K."/>
            <person name="Hall N."/>
            <person name="Watson M."/>
            <person name="Adriaenssens E.M."/>
            <person name="Foster-Nyarko E."/>
            <person name="Jarju S."/>
            <person name="Secka A."/>
            <person name="Antonio M."/>
            <person name="Oren A."/>
            <person name="Chaudhuri R.R."/>
            <person name="La Ragione R."/>
            <person name="Hildebrand F."/>
            <person name="Pallen M.J."/>
        </authorList>
    </citation>
    <scope>NUCLEOTIDE SEQUENCE</scope>
    <source>
        <strain evidence="4">CHK195-4489</strain>
    </source>
</reference>
<keyword evidence="2" id="KW-0472">Membrane</keyword>
<dbReference type="PANTHER" id="PTHR33392">
    <property type="entry name" value="POLYISOPRENYL-TEICHOIC ACID--PEPTIDOGLYCAN TEICHOIC ACID TRANSFERASE TAGU"/>
    <property type="match status" value="1"/>
</dbReference>
<dbReference type="Gene3D" id="3.40.630.190">
    <property type="entry name" value="LCP protein"/>
    <property type="match status" value="1"/>
</dbReference>
<comment type="caution">
    <text evidence="4">The sequence shown here is derived from an EMBL/GenBank/DDBJ whole genome shotgun (WGS) entry which is preliminary data.</text>
</comment>
<dbReference type="Proteomes" id="UP000824089">
    <property type="component" value="Unassembled WGS sequence"/>
</dbReference>
<evidence type="ECO:0000313" key="4">
    <source>
        <dbReference type="EMBL" id="HIU29198.1"/>
    </source>
</evidence>
<accession>A0A9D1LAF8</accession>
<sequence length="491" mass="54383">MKKPKLIGAILYSVQLALSAVLVFYIFKLNVLPDSVVFGCVLVLTLFAAAGAFLLFLKGTAKKIICACISLILSILLLIPIRVFRKTDSTLNNLQGETNTYHSNYEVVVRQDDEAEILSDLIGYKIGLDTAYNQASAEEALADIERKIESQLEVLEYGGSSALWTALTETRETDAILIDHSFYEMFREAYEAQNDQIENHVKIVDKITVSVDIETPPTASPSTPPEESLQLWERPFVIYVSGIDVAGKITTRSRSDVNILIAINPNTKKMILVTVPRDTYVPFPGVTDGAYDKLTHAGIYGDNCAVSIATLEQYIYTGITIDKWIRVNFTSVERIVDALGGITVESQYNFSSGNYTFVKGMNELDGKQALAFARNRKSFAEGDMQRGRNQLEVIKGIFNKAISPAILSSYSEILDEIADCVQTNLSYSDITGLVKMQLSDGASWQIDTASIYVDYKYDYCYSMSGQKLCVGVMSEESRLEAIEKINSVLNG</sequence>
<evidence type="ECO:0000259" key="3">
    <source>
        <dbReference type="Pfam" id="PF03816"/>
    </source>
</evidence>
<dbReference type="EMBL" id="DVMM01000055">
    <property type="protein sequence ID" value="HIU29198.1"/>
    <property type="molecule type" value="Genomic_DNA"/>
</dbReference>
<dbReference type="NCBIfam" id="TIGR00350">
    <property type="entry name" value="lytR_cpsA_psr"/>
    <property type="match status" value="1"/>
</dbReference>
<dbReference type="Gene3D" id="3.40.190.10">
    <property type="entry name" value="Periplasmic binding protein-like II"/>
    <property type="match status" value="1"/>
</dbReference>
<comment type="similarity">
    <text evidence="1">Belongs to the LytR/CpsA/Psr (LCP) family.</text>
</comment>
<evidence type="ECO:0000256" key="2">
    <source>
        <dbReference type="SAM" id="Phobius"/>
    </source>
</evidence>
<evidence type="ECO:0000256" key="1">
    <source>
        <dbReference type="ARBA" id="ARBA00006068"/>
    </source>
</evidence>
<organism evidence="4 5">
    <name type="scientific">Candidatus Egerieisoma faecipullorum</name>
    <dbReference type="NCBI Taxonomy" id="2840963"/>
    <lineage>
        <taxon>Bacteria</taxon>
        <taxon>Bacillati</taxon>
        <taxon>Bacillota</taxon>
        <taxon>Clostridia</taxon>
        <taxon>Eubacteriales</taxon>
        <taxon>Clostridiaceae</taxon>
        <taxon>Clostridiaceae incertae sedis</taxon>
        <taxon>Candidatus Egerieisoma</taxon>
    </lineage>
</organism>
<feature type="transmembrane region" description="Helical" evidence="2">
    <location>
        <begin position="64"/>
        <end position="84"/>
    </location>
</feature>
<name>A0A9D1LAF8_9CLOT</name>
<feature type="domain" description="Cell envelope-related transcriptional attenuator" evidence="3">
    <location>
        <begin position="254"/>
        <end position="401"/>
    </location>
</feature>
<feature type="transmembrane region" description="Helical" evidence="2">
    <location>
        <begin position="35"/>
        <end position="57"/>
    </location>
</feature>
<reference evidence="4" key="1">
    <citation type="submission" date="2020-10" db="EMBL/GenBank/DDBJ databases">
        <authorList>
            <person name="Gilroy R."/>
        </authorList>
    </citation>
    <scope>NUCLEOTIDE SEQUENCE</scope>
    <source>
        <strain evidence="4">CHK195-4489</strain>
    </source>
</reference>
<proteinExistence type="inferred from homology"/>
<dbReference type="AlphaFoldDB" id="A0A9D1LAF8"/>
<evidence type="ECO:0000313" key="5">
    <source>
        <dbReference type="Proteomes" id="UP000824089"/>
    </source>
</evidence>
<gene>
    <name evidence="4" type="ORF">IAD50_02750</name>
</gene>
<protein>
    <submittedName>
        <fullName evidence="4">LCP family protein</fullName>
    </submittedName>
</protein>
<keyword evidence="2" id="KW-1133">Transmembrane helix</keyword>
<dbReference type="InterPro" id="IPR050922">
    <property type="entry name" value="LytR/CpsA/Psr_CW_biosynth"/>
</dbReference>
<dbReference type="Pfam" id="PF03816">
    <property type="entry name" value="LytR_cpsA_psr"/>
    <property type="match status" value="1"/>
</dbReference>
<dbReference type="PANTHER" id="PTHR33392:SF6">
    <property type="entry name" value="POLYISOPRENYL-TEICHOIC ACID--PEPTIDOGLYCAN TEICHOIC ACID TRANSFERASE TAGU"/>
    <property type="match status" value="1"/>
</dbReference>
<dbReference type="InterPro" id="IPR004474">
    <property type="entry name" value="LytR_CpsA_psr"/>
</dbReference>